<keyword evidence="2" id="KW-0238">DNA-binding</keyword>
<feature type="domain" description="HTH luxR-type" evidence="4">
    <location>
        <begin position="32"/>
        <end position="97"/>
    </location>
</feature>
<dbReference type="GO" id="GO:0003677">
    <property type="term" value="F:DNA binding"/>
    <property type="evidence" value="ECO:0007669"/>
    <property type="project" value="UniProtKB-KW"/>
</dbReference>
<sequence>MVAAGDSLLSPTATKALIASFLAQPAPPDRAAAPQLAALTPREQEVVTLVAAGLSNDEIAERLFVAPLTAKTHANRAMTKLGARDRAQLVVIAYQTGLVRPDAP</sequence>
<gene>
    <name evidence="5" type="ORF">SAMN05216268_106376</name>
</gene>
<comment type="caution">
    <text evidence="5">The sequence shown here is derived from an EMBL/GenBank/DDBJ whole genome shotgun (WGS) entry which is preliminary data.</text>
</comment>
<protein>
    <submittedName>
        <fullName evidence="5">Regulatory protein, luxR family</fullName>
    </submittedName>
</protein>
<dbReference type="Gene3D" id="1.10.10.10">
    <property type="entry name" value="Winged helix-like DNA-binding domain superfamily/Winged helix DNA-binding domain"/>
    <property type="match status" value="1"/>
</dbReference>
<dbReference type="AlphaFoldDB" id="A0A9X8MU97"/>
<dbReference type="CDD" id="cd06170">
    <property type="entry name" value="LuxR_C_like"/>
    <property type="match status" value="1"/>
</dbReference>
<organism evidence="5 6">
    <name type="scientific">Streptomyces yunnanensis</name>
    <dbReference type="NCBI Taxonomy" id="156453"/>
    <lineage>
        <taxon>Bacteria</taxon>
        <taxon>Bacillati</taxon>
        <taxon>Actinomycetota</taxon>
        <taxon>Actinomycetes</taxon>
        <taxon>Kitasatosporales</taxon>
        <taxon>Streptomycetaceae</taxon>
        <taxon>Streptomyces</taxon>
    </lineage>
</organism>
<evidence type="ECO:0000259" key="4">
    <source>
        <dbReference type="PROSITE" id="PS50043"/>
    </source>
</evidence>
<dbReference type="PROSITE" id="PS50043">
    <property type="entry name" value="HTH_LUXR_2"/>
    <property type="match status" value="1"/>
</dbReference>
<dbReference type="InterPro" id="IPR036388">
    <property type="entry name" value="WH-like_DNA-bd_sf"/>
</dbReference>
<evidence type="ECO:0000313" key="6">
    <source>
        <dbReference type="Proteomes" id="UP000184388"/>
    </source>
</evidence>
<evidence type="ECO:0000256" key="2">
    <source>
        <dbReference type="ARBA" id="ARBA00023125"/>
    </source>
</evidence>
<dbReference type="EMBL" id="FRBK01000006">
    <property type="protein sequence ID" value="SHL83936.1"/>
    <property type="molecule type" value="Genomic_DNA"/>
</dbReference>
<keyword evidence="1" id="KW-0805">Transcription regulation</keyword>
<dbReference type="PANTHER" id="PTHR44688">
    <property type="entry name" value="DNA-BINDING TRANSCRIPTIONAL ACTIVATOR DEVR_DOSR"/>
    <property type="match status" value="1"/>
</dbReference>
<reference evidence="6" key="1">
    <citation type="submission" date="2016-11" db="EMBL/GenBank/DDBJ databases">
        <authorList>
            <person name="Jaros S."/>
            <person name="Januszkiewicz K."/>
            <person name="Wedrychowicz H."/>
        </authorList>
    </citation>
    <scope>NUCLEOTIDE SEQUENCE [LARGE SCALE GENOMIC DNA]</scope>
    <source>
        <strain evidence="6">CGMCC 4.3555</strain>
    </source>
</reference>
<proteinExistence type="predicted"/>
<dbReference type="SUPFAM" id="SSF46894">
    <property type="entry name" value="C-terminal effector domain of the bipartite response regulators"/>
    <property type="match status" value="1"/>
</dbReference>
<dbReference type="GO" id="GO:0006355">
    <property type="term" value="P:regulation of DNA-templated transcription"/>
    <property type="evidence" value="ECO:0007669"/>
    <property type="project" value="InterPro"/>
</dbReference>
<name>A0A9X8MU97_9ACTN</name>
<keyword evidence="3" id="KW-0804">Transcription</keyword>
<accession>A0A9X8MU97</accession>
<dbReference type="SMART" id="SM00421">
    <property type="entry name" value="HTH_LUXR"/>
    <property type="match status" value="1"/>
</dbReference>
<evidence type="ECO:0000256" key="1">
    <source>
        <dbReference type="ARBA" id="ARBA00023015"/>
    </source>
</evidence>
<dbReference type="InterPro" id="IPR000792">
    <property type="entry name" value="Tscrpt_reg_LuxR_C"/>
</dbReference>
<dbReference type="Pfam" id="PF00196">
    <property type="entry name" value="GerE"/>
    <property type="match status" value="1"/>
</dbReference>
<dbReference type="PANTHER" id="PTHR44688:SF16">
    <property type="entry name" value="DNA-BINDING TRANSCRIPTIONAL ACTIVATOR DEVR_DOSR"/>
    <property type="match status" value="1"/>
</dbReference>
<dbReference type="Proteomes" id="UP000184388">
    <property type="component" value="Unassembled WGS sequence"/>
</dbReference>
<evidence type="ECO:0000313" key="5">
    <source>
        <dbReference type="EMBL" id="SHL83936.1"/>
    </source>
</evidence>
<dbReference type="PRINTS" id="PR00038">
    <property type="entry name" value="HTHLUXR"/>
</dbReference>
<evidence type="ECO:0000256" key="3">
    <source>
        <dbReference type="ARBA" id="ARBA00023163"/>
    </source>
</evidence>
<dbReference type="InterPro" id="IPR016032">
    <property type="entry name" value="Sig_transdc_resp-reg_C-effctor"/>
</dbReference>